<dbReference type="PANTHER" id="PTHR11444:SF1">
    <property type="entry name" value="FUMARATE HYDRATASE, MITOCHONDRIAL"/>
    <property type="match status" value="1"/>
</dbReference>
<dbReference type="SUPFAM" id="SSF48557">
    <property type="entry name" value="L-aspartase-like"/>
    <property type="match status" value="1"/>
</dbReference>
<dbReference type="PANTHER" id="PTHR11444">
    <property type="entry name" value="ASPARTATEAMMONIA/ARGININOSUCCINATE/ADENYLOSUCCINATE LYASE"/>
    <property type="match status" value="1"/>
</dbReference>
<dbReference type="InterPro" id="IPR008948">
    <property type="entry name" value="L-Aspartase-like"/>
</dbReference>
<dbReference type="Gene3D" id="1.10.275.10">
    <property type="entry name" value="Fumarase/aspartase (N-terminal domain)"/>
    <property type="match status" value="1"/>
</dbReference>
<reference evidence="1" key="1">
    <citation type="submission" date="2009-08" db="EMBL/GenBank/DDBJ databases">
        <authorList>
            <person name="Cheung F."/>
            <person name="Xiao Y."/>
            <person name="Chan A."/>
            <person name="Moskal W."/>
            <person name="Town C.D."/>
        </authorList>
    </citation>
    <scope>NUCLEOTIDE SEQUENCE</scope>
</reference>
<accession>C6THR4</accession>
<organism evidence="1">
    <name type="scientific">Glycine max</name>
    <name type="common">Soybean</name>
    <name type="synonym">Glycine hispida</name>
    <dbReference type="NCBI Taxonomy" id="3847"/>
    <lineage>
        <taxon>Eukaryota</taxon>
        <taxon>Viridiplantae</taxon>
        <taxon>Streptophyta</taxon>
        <taxon>Embryophyta</taxon>
        <taxon>Tracheophyta</taxon>
        <taxon>Spermatophyta</taxon>
        <taxon>Magnoliopsida</taxon>
        <taxon>eudicotyledons</taxon>
        <taxon>Gunneridae</taxon>
        <taxon>Pentapetalae</taxon>
        <taxon>rosids</taxon>
        <taxon>fabids</taxon>
        <taxon>Fabales</taxon>
        <taxon>Fabaceae</taxon>
        <taxon>Papilionoideae</taxon>
        <taxon>50 kb inversion clade</taxon>
        <taxon>NPAAA clade</taxon>
        <taxon>indigoferoid/millettioid clade</taxon>
        <taxon>Phaseoleae</taxon>
        <taxon>Glycine</taxon>
        <taxon>Glycine subgen. Soja</taxon>
    </lineage>
</organism>
<dbReference type="ExpressionAtlas" id="C6THR4">
    <property type="expression patterns" value="baseline and differential"/>
</dbReference>
<dbReference type="GO" id="GO:0006106">
    <property type="term" value="P:fumarate metabolic process"/>
    <property type="evidence" value="ECO:0007669"/>
    <property type="project" value="InterPro"/>
</dbReference>
<evidence type="ECO:0000313" key="1">
    <source>
        <dbReference type="EMBL" id="ACU21366.1"/>
    </source>
</evidence>
<dbReference type="AlphaFoldDB" id="C6THR4"/>
<dbReference type="InterPro" id="IPR024083">
    <property type="entry name" value="Fumarase/histidase_N"/>
</dbReference>
<dbReference type="EMBL" id="BT097190">
    <property type="protein sequence ID" value="ACU21366.1"/>
    <property type="molecule type" value="mRNA"/>
</dbReference>
<dbReference type="InterPro" id="IPR005677">
    <property type="entry name" value="Fum_hydII"/>
</dbReference>
<dbReference type="GO" id="GO:0004333">
    <property type="term" value="F:fumarate hydratase activity"/>
    <property type="evidence" value="ECO:0007669"/>
    <property type="project" value="InterPro"/>
</dbReference>
<sequence>MALSFREERDTFGAIQVPSEKLWGAQTQRSLQNFDIGGPRERMPEPIIRAFGVLKKCAAKVNIHFFTSSALHAAMHHPFLATCCTVTPGLW</sequence>
<name>C6THR4_SOYBN</name>
<proteinExistence type="evidence at transcript level"/>
<protein>
    <submittedName>
        <fullName evidence="1">Uncharacterized protein</fullName>
    </submittedName>
</protein>